<dbReference type="InterPro" id="IPR051918">
    <property type="entry name" value="STPP_CPPED1"/>
</dbReference>
<evidence type="ECO:0000313" key="3">
    <source>
        <dbReference type="Proteomes" id="UP001424741"/>
    </source>
</evidence>
<reference evidence="2 3" key="1">
    <citation type="submission" date="2024-02" db="EMBL/GenBank/DDBJ databases">
        <title>Rubritalea halochordaticola NBRC 107102.</title>
        <authorList>
            <person name="Ichikawa N."/>
            <person name="Katano-Makiyama Y."/>
            <person name="Hidaka K."/>
        </authorList>
    </citation>
    <scope>NUCLEOTIDE SEQUENCE [LARGE SCALE GENOMIC DNA]</scope>
    <source>
        <strain evidence="2 3">NBRC 107102</strain>
    </source>
</reference>
<evidence type="ECO:0000259" key="1">
    <source>
        <dbReference type="Pfam" id="PF00149"/>
    </source>
</evidence>
<dbReference type="EMBL" id="BAABRL010000004">
    <property type="protein sequence ID" value="GAA5495404.1"/>
    <property type="molecule type" value="Genomic_DNA"/>
</dbReference>
<dbReference type="InterPro" id="IPR029052">
    <property type="entry name" value="Metallo-depent_PP-like"/>
</dbReference>
<dbReference type="SUPFAM" id="SSF56300">
    <property type="entry name" value="Metallo-dependent phosphatases"/>
    <property type="match status" value="1"/>
</dbReference>
<accession>A0ABP9UY68</accession>
<comment type="caution">
    <text evidence="2">The sequence shown here is derived from an EMBL/GenBank/DDBJ whole genome shotgun (WGS) entry which is preliminary data.</text>
</comment>
<dbReference type="CDD" id="cd00838">
    <property type="entry name" value="MPP_superfamily"/>
    <property type="match status" value="1"/>
</dbReference>
<dbReference type="RefSeq" id="WP_346188207.1">
    <property type="nucleotide sequence ID" value="NZ_BAABRL010000004.1"/>
</dbReference>
<organism evidence="2 3">
    <name type="scientific">Rubritalea halochordaticola</name>
    <dbReference type="NCBI Taxonomy" id="714537"/>
    <lineage>
        <taxon>Bacteria</taxon>
        <taxon>Pseudomonadati</taxon>
        <taxon>Verrucomicrobiota</taxon>
        <taxon>Verrucomicrobiia</taxon>
        <taxon>Verrucomicrobiales</taxon>
        <taxon>Rubritaleaceae</taxon>
        <taxon>Rubritalea</taxon>
    </lineage>
</organism>
<protein>
    <recommendedName>
        <fullName evidence="1">Calcineurin-like phosphoesterase domain-containing protein</fullName>
    </recommendedName>
</protein>
<proteinExistence type="predicted"/>
<name>A0ABP9UY68_9BACT</name>
<dbReference type="Pfam" id="PF00149">
    <property type="entry name" value="Metallophos"/>
    <property type="match status" value="1"/>
</dbReference>
<dbReference type="Gene3D" id="3.60.21.10">
    <property type="match status" value="1"/>
</dbReference>
<evidence type="ECO:0000313" key="2">
    <source>
        <dbReference type="EMBL" id="GAA5495404.1"/>
    </source>
</evidence>
<dbReference type="InterPro" id="IPR004843">
    <property type="entry name" value="Calcineurin-like_PHP"/>
</dbReference>
<feature type="domain" description="Calcineurin-like phosphoesterase" evidence="1">
    <location>
        <begin position="142"/>
        <end position="339"/>
    </location>
</feature>
<dbReference type="PANTHER" id="PTHR43143">
    <property type="entry name" value="METALLOPHOSPHOESTERASE, CALCINEURIN SUPERFAMILY"/>
    <property type="match status" value="1"/>
</dbReference>
<dbReference type="Proteomes" id="UP001424741">
    <property type="component" value="Unassembled WGS sequence"/>
</dbReference>
<dbReference type="PANTHER" id="PTHR43143:SF1">
    <property type="entry name" value="SERINE_THREONINE-PROTEIN PHOSPHATASE CPPED1"/>
    <property type="match status" value="1"/>
</dbReference>
<keyword evidence="3" id="KW-1185">Reference proteome</keyword>
<gene>
    <name evidence="2" type="ORF">Rhal01_01579</name>
</gene>
<sequence length="397" mass="44953">MERRHFIQLSALGSVFGSSLAANAKDAEKAEKQAQTLAVGHPAVMAPREDGVEIVWRVSGLAKGYVEYGKTKDLGQVQRGDDWGIRPAGKEVIRVRLEGCEPGTEYYYRVITENFNHKEPKKEEGEIRRFRTLDGSKDSTNFAVWNDTHKWDETIAKLQEMTPAGDFLLWNGDTSNDWYKEGEVAATLITPGKGEDFTAKHPLVFLRGNHDLRGTHAYQVEDYAATAEGLPWCAFRSGPVAAICLDTGEDKDDDNPYLFGRVACEPMRQAQAEWLEKVIERPEIKNAPYKVVFCHIPLRWIDESTDHGYDHFSRRSRELWNDILVKWGVQIVVSGHTHREAHIKADEKFPYDQLVGGGPRMKQARLITADANKERLQFVVKDMDGKVTQEVSLKPLV</sequence>